<dbReference type="SUPFAM" id="SSF52402">
    <property type="entry name" value="Adenine nucleotide alpha hydrolases-like"/>
    <property type="match status" value="1"/>
</dbReference>
<dbReference type="Proteomes" id="UP001596481">
    <property type="component" value="Unassembled WGS sequence"/>
</dbReference>
<feature type="domain" description="UspA" evidence="2">
    <location>
        <begin position="1"/>
        <end position="139"/>
    </location>
</feature>
<dbReference type="Pfam" id="PF00582">
    <property type="entry name" value="Usp"/>
    <property type="match status" value="1"/>
</dbReference>
<dbReference type="PANTHER" id="PTHR46268:SF6">
    <property type="entry name" value="UNIVERSAL STRESS PROTEIN UP12"/>
    <property type="match status" value="1"/>
</dbReference>
<organism evidence="3 4">
    <name type="scientific">Haloferax namakaokahaiae</name>
    <dbReference type="NCBI Taxonomy" id="1748331"/>
    <lineage>
        <taxon>Archaea</taxon>
        <taxon>Methanobacteriati</taxon>
        <taxon>Methanobacteriota</taxon>
        <taxon>Stenosarchaea group</taxon>
        <taxon>Halobacteria</taxon>
        <taxon>Halobacteriales</taxon>
        <taxon>Haloferacaceae</taxon>
        <taxon>Haloferax</taxon>
    </lineage>
</organism>
<dbReference type="PRINTS" id="PR01438">
    <property type="entry name" value="UNVRSLSTRESS"/>
</dbReference>
<keyword evidence="4" id="KW-1185">Reference proteome</keyword>
<dbReference type="InterPro" id="IPR014729">
    <property type="entry name" value="Rossmann-like_a/b/a_fold"/>
</dbReference>
<comment type="caution">
    <text evidence="3">The sequence shown here is derived from an EMBL/GenBank/DDBJ whole genome shotgun (WGS) entry which is preliminary data.</text>
</comment>
<dbReference type="AlphaFoldDB" id="A0ABD5ZCB8"/>
<protein>
    <submittedName>
        <fullName evidence="3">Universal stress protein</fullName>
    </submittedName>
</protein>
<evidence type="ECO:0000313" key="3">
    <source>
        <dbReference type="EMBL" id="MFC7202920.1"/>
    </source>
</evidence>
<dbReference type="PANTHER" id="PTHR46268">
    <property type="entry name" value="STRESS RESPONSE PROTEIN NHAX"/>
    <property type="match status" value="1"/>
</dbReference>
<accession>A0ABD5ZCB8</accession>
<sequence length="148" mass="16140">MYDVILVPLDSSGPSDAALAHAFDLASKMDATVHALSVVDERVLHATQLDAGGLIEAYEKEAERIVSEASEKAEREGVHVETAVRRGVPYREVLDYGDDVGAELIVMGTHGRRGIERYLLGSVTERVLRLSDIPVLTIRAEDSPVEDE</sequence>
<evidence type="ECO:0000313" key="4">
    <source>
        <dbReference type="Proteomes" id="UP001596481"/>
    </source>
</evidence>
<gene>
    <name evidence="3" type="ORF">ACFQJC_05295</name>
</gene>
<dbReference type="RefSeq" id="WP_390222206.1">
    <property type="nucleotide sequence ID" value="NZ_JBHTAA010000001.1"/>
</dbReference>
<proteinExistence type="inferred from homology"/>
<dbReference type="InterPro" id="IPR006016">
    <property type="entry name" value="UspA"/>
</dbReference>
<evidence type="ECO:0000256" key="1">
    <source>
        <dbReference type="ARBA" id="ARBA00008791"/>
    </source>
</evidence>
<dbReference type="Gene3D" id="3.40.50.620">
    <property type="entry name" value="HUPs"/>
    <property type="match status" value="1"/>
</dbReference>
<dbReference type="CDD" id="cd00293">
    <property type="entry name" value="USP-like"/>
    <property type="match status" value="1"/>
</dbReference>
<reference evidence="3 4" key="1">
    <citation type="journal article" date="2019" name="Int. J. Syst. Evol. Microbiol.">
        <title>The Global Catalogue of Microorganisms (GCM) 10K type strain sequencing project: providing services to taxonomists for standard genome sequencing and annotation.</title>
        <authorList>
            <consortium name="The Broad Institute Genomics Platform"/>
            <consortium name="The Broad Institute Genome Sequencing Center for Infectious Disease"/>
            <person name="Wu L."/>
            <person name="Ma J."/>
        </authorList>
    </citation>
    <scope>NUCLEOTIDE SEQUENCE [LARGE SCALE GENOMIC DNA]</scope>
    <source>
        <strain evidence="3 4">DSM 29988</strain>
    </source>
</reference>
<comment type="similarity">
    <text evidence="1">Belongs to the universal stress protein A family.</text>
</comment>
<dbReference type="InterPro" id="IPR006015">
    <property type="entry name" value="Universal_stress_UspA"/>
</dbReference>
<name>A0ABD5ZCB8_9EURY</name>
<dbReference type="EMBL" id="JBHTAA010000001">
    <property type="protein sequence ID" value="MFC7202920.1"/>
    <property type="molecule type" value="Genomic_DNA"/>
</dbReference>
<evidence type="ECO:0000259" key="2">
    <source>
        <dbReference type="Pfam" id="PF00582"/>
    </source>
</evidence>